<accession>A0ABQ4YJ19</accession>
<gene>
    <name evidence="1" type="ORF">Tco_0727373</name>
</gene>
<reference evidence="1" key="1">
    <citation type="journal article" date="2022" name="Int. J. Mol. Sci.">
        <title>Draft Genome of Tanacetum Coccineum: Genomic Comparison of Closely Related Tanacetum-Family Plants.</title>
        <authorList>
            <person name="Yamashiro T."/>
            <person name="Shiraishi A."/>
            <person name="Nakayama K."/>
            <person name="Satake H."/>
        </authorList>
    </citation>
    <scope>NUCLEOTIDE SEQUENCE</scope>
</reference>
<dbReference type="EMBL" id="BQNB010010451">
    <property type="protein sequence ID" value="GJS77492.1"/>
    <property type="molecule type" value="Genomic_DNA"/>
</dbReference>
<evidence type="ECO:0000313" key="2">
    <source>
        <dbReference type="Proteomes" id="UP001151760"/>
    </source>
</evidence>
<organism evidence="1 2">
    <name type="scientific">Tanacetum coccineum</name>
    <dbReference type="NCBI Taxonomy" id="301880"/>
    <lineage>
        <taxon>Eukaryota</taxon>
        <taxon>Viridiplantae</taxon>
        <taxon>Streptophyta</taxon>
        <taxon>Embryophyta</taxon>
        <taxon>Tracheophyta</taxon>
        <taxon>Spermatophyta</taxon>
        <taxon>Magnoliopsida</taxon>
        <taxon>eudicotyledons</taxon>
        <taxon>Gunneridae</taxon>
        <taxon>Pentapetalae</taxon>
        <taxon>asterids</taxon>
        <taxon>campanulids</taxon>
        <taxon>Asterales</taxon>
        <taxon>Asteraceae</taxon>
        <taxon>Asteroideae</taxon>
        <taxon>Anthemideae</taxon>
        <taxon>Anthemidinae</taxon>
        <taxon>Tanacetum</taxon>
    </lineage>
</organism>
<proteinExistence type="predicted"/>
<evidence type="ECO:0000313" key="1">
    <source>
        <dbReference type="EMBL" id="GJS77492.1"/>
    </source>
</evidence>
<dbReference type="Proteomes" id="UP001151760">
    <property type="component" value="Unassembled WGS sequence"/>
</dbReference>
<keyword evidence="2" id="KW-1185">Reference proteome</keyword>
<protein>
    <submittedName>
        <fullName evidence="1">Uncharacterized protein</fullName>
    </submittedName>
</protein>
<comment type="caution">
    <text evidence="1">The sequence shown here is derived from an EMBL/GenBank/DDBJ whole genome shotgun (WGS) entry which is preliminary data.</text>
</comment>
<reference evidence="1" key="2">
    <citation type="submission" date="2022-01" db="EMBL/GenBank/DDBJ databases">
        <authorList>
            <person name="Yamashiro T."/>
            <person name="Shiraishi A."/>
            <person name="Satake H."/>
            <person name="Nakayama K."/>
        </authorList>
    </citation>
    <scope>NUCLEOTIDE SEQUENCE</scope>
</reference>
<sequence length="346" mass="38722">MDNVNEVFDAKVTIRGTLHTLTTIKQLLSESGNERRNTIFRSTQFVGHAFEHEPQLLQQAKPVVEYRVAHVTPVENDATYINNDSDVALKEQFELVPMFTREELVVEHHAIITSVQLIENVGDGDPSFVVKELAAVKKMIFSIEKFIKSKNDDMSEDSMAKQFVPKELESADGKPQSSISNVFIGEVSCDKFVPNLYDGESSKNDDISEDLVAKQFVQKELESADGKLPQSAISDVLNGEVSCDKFVHNLYDGKSSKLYYTDPKEYPSSSMTQLLQVAVPDQPSTQMVTDNLMDFNLSNLNESFTESQVNDNAGIDFDNTENPSLEDMCGISYIITRGRFLDLASF</sequence>
<name>A0ABQ4YJ19_9ASTR</name>